<dbReference type="EMBL" id="BK014959">
    <property type="protein sequence ID" value="DAD84384.1"/>
    <property type="molecule type" value="Genomic_DNA"/>
</dbReference>
<reference evidence="1" key="1">
    <citation type="journal article" date="2021" name="Proc. Natl. Acad. Sci. U.S.A.">
        <title>A Catalog of Tens of Thousands of Viruses from Human Metagenomes Reveals Hidden Associations with Chronic Diseases.</title>
        <authorList>
            <person name="Tisza M.J."/>
            <person name="Buck C.B."/>
        </authorList>
    </citation>
    <scope>NUCLEOTIDE SEQUENCE</scope>
    <source>
        <strain evidence="1">CtUS21</strain>
    </source>
</reference>
<proteinExistence type="predicted"/>
<sequence>MPNLTDGMTHDLTVDHNAGDLPDLSSILAEIDFDRKPISHGSAALRGDFNVGKWGSLIIELLAYPEQEDAILAEYGLTPYQYETLRGNKLFREVYREVESSLSALAGTNGFQLQARRVAEQGLTRLEHMINHGEDKDALKAIELSANLANLNPALTAKTKQENATVNTGVQLVVNFGNGLRKPEAFNGSNTVIDVNPEDIDEVK</sequence>
<evidence type="ECO:0000313" key="1">
    <source>
        <dbReference type="EMBL" id="DAD84384.1"/>
    </source>
</evidence>
<organism evidence="1">
    <name type="scientific">Podoviridae sp. ctUS21</name>
    <dbReference type="NCBI Taxonomy" id="2826557"/>
    <lineage>
        <taxon>Viruses</taxon>
        <taxon>Duplodnaviria</taxon>
        <taxon>Heunggongvirae</taxon>
        <taxon>Uroviricota</taxon>
        <taxon>Caudoviricetes</taxon>
    </lineage>
</organism>
<protein>
    <submittedName>
        <fullName evidence="1">Uncharacterized protein</fullName>
    </submittedName>
</protein>
<name>A0A8S5MQE9_9CAUD</name>
<accession>A0A8S5MQE9</accession>